<accession>A0A7T5R2Z7</accession>
<sequence length="45" mass="5415">MSVQTGMYIPKHFAIPVFYTRWYDDKWADFVRLGVGYKTPLSRWS</sequence>
<evidence type="ECO:0000313" key="2">
    <source>
        <dbReference type="Proteomes" id="UP000595362"/>
    </source>
</evidence>
<dbReference type="AlphaFoldDB" id="A0A7T5R2Z7"/>
<proteinExistence type="predicted"/>
<dbReference type="Proteomes" id="UP000595362">
    <property type="component" value="Chromosome"/>
</dbReference>
<gene>
    <name evidence="1" type="ORF">HYS17_01560</name>
</gene>
<name>A0A7T5R2Z7_9BACT</name>
<protein>
    <submittedName>
        <fullName evidence="1">Uncharacterized protein</fullName>
    </submittedName>
</protein>
<dbReference type="EMBL" id="CP066681">
    <property type="protein sequence ID" value="QQG36506.1"/>
    <property type="molecule type" value="Genomic_DNA"/>
</dbReference>
<reference evidence="1 2" key="1">
    <citation type="submission" date="2020-07" db="EMBL/GenBank/DDBJ databases">
        <title>Huge and variable diversity of episymbiotic CPR bacteria and DPANN archaea in groundwater ecosystems.</title>
        <authorList>
            <person name="He C.Y."/>
            <person name="Keren R."/>
            <person name="Whittaker M."/>
            <person name="Farag I.F."/>
            <person name="Doudna J."/>
            <person name="Cate J.H.D."/>
            <person name="Banfield J.F."/>
        </authorList>
    </citation>
    <scope>NUCLEOTIDE SEQUENCE [LARGE SCALE GENOMIC DNA]</scope>
    <source>
        <strain evidence="1">NC_groundwater_70_Ag_B-0.1um_54_66</strain>
    </source>
</reference>
<organism evidence="1 2">
    <name type="scientific">Micavibrio aeruginosavorus</name>
    <dbReference type="NCBI Taxonomy" id="349221"/>
    <lineage>
        <taxon>Bacteria</taxon>
        <taxon>Pseudomonadati</taxon>
        <taxon>Bdellovibrionota</taxon>
        <taxon>Bdellovibrionia</taxon>
        <taxon>Bdellovibrionales</taxon>
        <taxon>Pseudobdellovibrionaceae</taxon>
        <taxon>Micavibrio</taxon>
    </lineage>
</organism>
<evidence type="ECO:0000313" key="1">
    <source>
        <dbReference type="EMBL" id="QQG36506.1"/>
    </source>
</evidence>